<accession>A0A497UIE3</accession>
<dbReference type="AlphaFoldDB" id="A0A497UIE3"/>
<keyword evidence="3" id="KW-1185">Reference proteome</keyword>
<evidence type="ECO:0000313" key="3">
    <source>
        <dbReference type="Proteomes" id="UP000233767"/>
    </source>
</evidence>
<dbReference type="InterPro" id="IPR036583">
    <property type="entry name" value="23S_rRNA_IVS_sf"/>
</dbReference>
<dbReference type="EMBL" id="RCCB01000011">
    <property type="protein sequence ID" value="RLJ30601.1"/>
    <property type="molecule type" value="Genomic_DNA"/>
</dbReference>
<sequence length="118" mass="13604">MKNSIVKDKSFVFAVRIVRLYQHISENKKEFILSKQLVRSGTSIGANICEALQAPSKKDFSSKMNISLKEAQETEYWLRLLFETNYLSEKEYQSVHSDSIELIKILTSIVKTSRTNPD</sequence>
<evidence type="ECO:0000313" key="2">
    <source>
        <dbReference type="EMBL" id="RLJ30601.1"/>
    </source>
</evidence>
<comment type="caution">
    <text evidence="2">The sequence shown here is derived from an EMBL/GenBank/DDBJ whole genome shotgun (WGS) entry which is preliminary data.</text>
</comment>
<reference evidence="2 4" key="2">
    <citation type="submission" date="2018-10" db="EMBL/GenBank/DDBJ databases">
        <title>Genomic Encyclopedia of Archaeal and Bacterial Type Strains, Phase II (KMG-II): from individual species to whole genera.</title>
        <authorList>
            <person name="Goeker M."/>
        </authorList>
    </citation>
    <scope>NUCLEOTIDE SEQUENCE [LARGE SCALE GENOMIC DNA]</scope>
    <source>
        <strain evidence="2 4">DSM 21886</strain>
    </source>
</reference>
<name>A0A497UIE3_9FLAO</name>
<evidence type="ECO:0000313" key="1">
    <source>
        <dbReference type="EMBL" id="PKW20759.1"/>
    </source>
</evidence>
<dbReference type="Gene3D" id="1.20.1440.60">
    <property type="entry name" value="23S rRNA-intervening sequence"/>
    <property type="match status" value="1"/>
</dbReference>
<dbReference type="EMBL" id="PJND01000008">
    <property type="protein sequence ID" value="PKW20759.1"/>
    <property type="molecule type" value="Genomic_DNA"/>
</dbReference>
<dbReference type="Proteomes" id="UP000233767">
    <property type="component" value="Unassembled WGS sequence"/>
</dbReference>
<dbReference type="SUPFAM" id="SSF158446">
    <property type="entry name" value="IVS-encoded protein-like"/>
    <property type="match status" value="1"/>
</dbReference>
<dbReference type="PANTHER" id="PTHR38471:SF2">
    <property type="entry name" value="FOUR HELIX BUNDLE PROTEIN"/>
    <property type="match status" value="1"/>
</dbReference>
<dbReference type="InterPro" id="IPR012657">
    <property type="entry name" value="23S_rRNA-intervening_sequence"/>
</dbReference>
<dbReference type="PIRSF" id="PIRSF035652">
    <property type="entry name" value="CHP02436"/>
    <property type="match status" value="1"/>
</dbReference>
<gene>
    <name evidence="1" type="ORF">B0G92_2036</name>
    <name evidence="2" type="ORF">CLV50_2014</name>
</gene>
<dbReference type="NCBIfam" id="TIGR02436">
    <property type="entry name" value="four helix bundle protein"/>
    <property type="match status" value="1"/>
</dbReference>
<proteinExistence type="predicted"/>
<dbReference type="Pfam" id="PF05635">
    <property type="entry name" value="23S_rRNA_IVP"/>
    <property type="match status" value="1"/>
</dbReference>
<protein>
    <submittedName>
        <fullName evidence="2">Four helix bundle protein</fullName>
    </submittedName>
</protein>
<evidence type="ECO:0000313" key="4">
    <source>
        <dbReference type="Proteomes" id="UP000275027"/>
    </source>
</evidence>
<reference evidence="1 3" key="1">
    <citation type="submission" date="2017-12" db="EMBL/GenBank/DDBJ databases">
        <title>Genomic Encyclopedia of Type Strains, Phase III (KMG-III): the genomes of soil and plant-associated and newly described type strains.</title>
        <authorList>
            <person name="Whitman W."/>
        </authorList>
    </citation>
    <scope>NUCLEOTIDE SEQUENCE [LARGE SCALE GENOMIC DNA]</scope>
    <source>
        <strain evidence="1 3">IP-10</strain>
    </source>
</reference>
<dbReference type="Proteomes" id="UP000275027">
    <property type="component" value="Unassembled WGS sequence"/>
</dbReference>
<dbReference type="RefSeq" id="WP_101472092.1">
    <property type="nucleotide sequence ID" value="NZ_PJND01000008.1"/>
</dbReference>
<dbReference type="PANTHER" id="PTHR38471">
    <property type="entry name" value="FOUR HELIX BUNDLE PROTEIN"/>
    <property type="match status" value="1"/>
</dbReference>
<organism evidence="2 4">
    <name type="scientific">Flavobacterium lindanitolerans</name>
    <dbReference type="NCBI Taxonomy" id="428988"/>
    <lineage>
        <taxon>Bacteria</taxon>
        <taxon>Pseudomonadati</taxon>
        <taxon>Bacteroidota</taxon>
        <taxon>Flavobacteriia</taxon>
        <taxon>Flavobacteriales</taxon>
        <taxon>Flavobacteriaceae</taxon>
        <taxon>Flavobacterium</taxon>
    </lineage>
</organism>